<dbReference type="GO" id="GO:0043590">
    <property type="term" value="C:bacterial nucleoid"/>
    <property type="evidence" value="ECO:0007669"/>
    <property type="project" value="TreeGrafter"/>
</dbReference>
<dbReference type="SMART" id="SM00487">
    <property type="entry name" value="DEXDc"/>
    <property type="match status" value="1"/>
</dbReference>
<keyword evidence="3" id="KW-0547">Nucleotide-binding</keyword>
<evidence type="ECO:0000259" key="14">
    <source>
        <dbReference type="PROSITE" id="PS51194"/>
    </source>
</evidence>
<dbReference type="GO" id="GO:0003677">
    <property type="term" value="F:DNA binding"/>
    <property type="evidence" value="ECO:0007669"/>
    <property type="project" value="UniProtKB-KW"/>
</dbReference>
<dbReference type="SUPFAM" id="SSF52540">
    <property type="entry name" value="P-loop containing nucleoside triphosphate hydrolases"/>
    <property type="match status" value="1"/>
</dbReference>
<dbReference type="GO" id="GO:0005524">
    <property type="term" value="F:ATP binding"/>
    <property type="evidence" value="ECO:0007669"/>
    <property type="project" value="UniProtKB-KW"/>
</dbReference>
<dbReference type="EMBL" id="PYAA01000009">
    <property type="protein sequence ID" value="RAO03559.1"/>
    <property type="molecule type" value="Genomic_DNA"/>
</dbReference>
<evidence type="ECO:0000256" key="2">
    <source>
        <dbReference type="ARBA" id="ARBA00022723"/>
    </source>
</evidence>
<dbReference type="GO" id="GO:0006310">
    <property type="term" value="P:DNA recombination"/>
    <property type="evidence" value="ECO:0007669"/>
    <property type="project" value="InterPro"/>
</dbReference>
<evidence type="ECO:0000256" key="1">
    <source>
        <dbReference type="ARBA" id="ARBA00005446"/>
    </source>
</evidence>
<evidence type="ECO:0000256" key="11">
    <source>
        <dbReference type="ARBA" id="ARBA00044535"/>
    </source>
</evidence>
<dbReference type="GO" id="GO:0043138">
    <property type="term" value="F:3'-5' DNA helicase activity"/>
    <property type="evidence" value="ECO:0007669"/>
    <property type="project" value="UniProtKB-EC"/>
</dbReference>
<dbReference type="Pfam" id="PF00271">
    <property type="entry name" value="Helicase_C"/>
    <property type="match status" value="1"/>
</dbReference>
<dbReference type="PROSITE" id="PS51192">
    <property type="entry name" value="HELICASE_ATP_BIND_1"/>
    <property type="match status" value="1"/>
</dbReference>
<keyword evidence="8" id="KW-0413">Isomerase</keyword>
<evidence type="ECO:0000256" key="3">
    <source>
        <dbReference type="ARBA" id="ARBA00022741"/>
    </source>
</evidence>
<evidence type="ECO:0000256" key="5">
    <source>
        <dbReference type="ARBA" id="ARBA00022806"/>
    </source>
</evidence>
<dbReference type="Pfam" id="PF00270">
    <property type="entry name" value="DEAD"/>
    <property type="match status" value="1"/>
</dbReference>
<evidence type="ECO:0000256" key="8">
    <source>
        <dbReference type="ARBA" id="ARBA00023235"/>
    </source>
</evidence>
<name>A0A328ND68_9ACTN</name>
<keyword evidence="7" id="KW-0238">DNA-binding</keyword>
<evidence type="ECO:0000256" key="9">
    <source>
        <dbReference type="ARBA" id="ARBA00034617"/>
    </source>
</evidence>
<comment type="catalytic activity">
    <reaction evidence="9">
        <text>Couples ATP hydrolysis with the unwinding of duplex DNA by translocating in the 3'-5' direction.</text>
        <dbReference type="EC" id="5.6.2.4"/>
    </reaction>
</comment>
<feature type="domain" description="Helicase ATP-binding" evidence="13">
    <location>
        <begin position="55"/>
        <end position="226"/>
    </location>
</feature>
<dbReference type="Pfam" id="PF12073">
    <property type="entry name" value="DUF3553"/>
    <property type="match status" value="1"/>
</dbReference>
<dbReference type="SMART" id="SM00490">
    <property type="entry name" value="HELICc"/>
    <property type="match status" value="1"/>
</dbReference>
<dbReference type="PANTHER" id="PTHR13710">
    <property type="entry name" value="DNA HELICASE RECQ FAMILY MEMBER"/>
    <property type="match status" value="1"/>
</dbReference>
<evidence type="ECO:0000313" key="16">
    <source>
        <dbReference type="Proteomes" id="UP000248966"/>
    </source>
</evidence>
<proteinExistence type="inferred from homology"/>
<feature type="domain" description="Helicase C-terminal" evidence="14">
    <location>
        <begin position="253"/>
        <end position="416"/>
    </location>
</feature>
<evidence type="ECO:0000256" key="7">
    <source>
        <dbReference type="ARBA" id="ARBA00023125"/>
    </source>
</evidence>
<dbReference type="InterPro" id="IPR001650">
    <property type="entry name" value="Helicase_C-like"/>
</dbReference>
<dbReference type="InterPro" id="IPR011545">
    <property type="entry name" value="DEAD/DEAH_box_helicase_dom"/>
</dbReference>
<protein>
    <recommendedName>
        <fullName evidence="11">ATP-dependent DNA helicase RecQ</fullName>
        <ecNumber evidence="10">5.6.2.4</ecNumber>
    </recommendedName>
    <alternativeName>
        <fullName evidence="12">DNA 3'-5' helicase RecQ</fullName>
    </alternativeName>
</protein>
<dbReference type="PROSITE" id="PS51194">
    <property type="entry name" value="HELICASE_CTER"/>
    <property type="match status" value="1"/>
</dbReference>
<comment type="caution">
    <text evidence="15">The sequence shown here is derived from an EMBL/GenBank/DDBJ whole genome shotgun (WGS) entry which is preliminary data.</text>
</comment>
<evidence type="ECO:0000256" key="12">
    <source>
        <dbReference type="ARBA" id="ARBA00044550"/>
    </source>
</evidence>
<gene>
    <name evidence="15" type="ORF">LAH08_01908</name>
</gene>
<dbReference type="GO" id="GO:0030894">
    <property type="term" value="C:replisome"/>
    <property type="evidence" value="ECO:0007669"/>
    <property type="project" value="TreeGrafter"/>
</dbReference>
<sequence>MAGAPPVIVRTRFGGHGLGYLRPSMKLSTHSMTLRRAARSLFGWKALRPNQLAAMRAVMKRRDALVVLPTGAGKSAIYQIPASLIPGPTVVISPLLALQQDQIASLNERQRPELRAVRISSNESPTQQAEAITEIREGRAEFLFITPEQLSNPDRMAEVAELKPALVAIDEAHCISAWGHDFRPDYLALGHLIDGIGRPPVVALTATASPPVRDDIIARLRLRDPEVVVSGLDRPNLFVEVAHCPTEDYRWRRLIALLSDDERPGIIYVPTRRAAEELATRLTDAGYPAQFYHGGMAAGARHELHEAFLADQVPIMVATSAFGMGIDKPNIAWVVHMALPDSPDSYFQEIGRAGRDGQPARVLLLWQAEDVGLQRFFSGGLPDVDELRDLAALLRKKPATKTELRETTGLGPRKLGQYLSLLEQVGAAEPRARQRIGAPRYSPAPTDAAAAALAEAERQQTVTRSRTDMMRAFAETTACRGQTLLAYFGEQMTQVCGHCDNCHNGTSVADQGAVGPFPVHSQVRHPEWGSGMVLSYEEDKMTVLFEEVGYKTLSVRVVSEQGLLTLD</sequence>
<dbReference type="InterPro" id="IPR004589">
    <property type="entry name" value="DNA_helicase_ATP-dep_RecQ"/>
</dbReference>
<dbReference type="InterPro" id="IPR014001">
    <property type="entry name" value="Helicase_ATP-bd"/>
</dbReference>
<evidence type="ECO:0000259" key="13">
    <source>
        <dbReference type="PROSITE" id="PS51192"/>
    </source>
</evidence>
<dbReference type="InterPro" id="IPR032284">
    <property type="entry name" value="RecQ_Zn-bd"/>
</dbReference>
<dbReference type="GO" id="GO:0046872">
    <property type="term" value="F:metal ion binding"/>
    <property type="evidence" value="ECO:0007669"/>
    <property type="project" value="UniProtKB-KW"/>
</dbReference>
<evidence type="ECO:0000256" key="4">
    <source>
        <dbReference type="ARBA" id="ARBA00022801"/>
    </source>
</evidence>
<dbReference type="Proteomes" id="UP000248966">
    <property type="component" value="Unassembled WGS sequence"/>
</dbReference>
<dbReference type="InterPro" id="IPR027417">
    <property type="entry name" value="P-loop_NTPase"/>
</dbReference>
<evidence type="ECO:0000313" key="15">
    <source>
        <dbReference type="EMBL" id="RAO03559.1"/>
    </source>
</evidence>
<reference evidence="15 16" key="1">
    <citation type="submission" date="2018-03" db="EMBL/GenBank/DDBJ databases">
        <title>Defining the species Micromonospora saelicesensis and Micromonospora noduli under the framework of genomics.</title>
        <authorList>
            <person name="Riesco R."/>
            <person name="Trujillo M.E."/>
        </authorList>
    </citation>
    <scope>NUCLEOTIDE SEQUENCE [LARGE SCALE GENOMIC DNA]</scope>
    <source>
        <strain evidence="15 16">LAH08</strain>
    </source>
</reference>
<dbReference type="EC" id="5.6.2.4" evidence="10"/>
<dbReference type="GO" id="GO:0009378">
    <property type="term" value="F:four-way junction helicase activity"/>
    <property type="evidence" value="ECO:0007669"/>
    <property type="project" value="TreeGrafter"/>
</dbReference>
<dbReference type="InterPro" id="IPR021938">
    <property type="entry name" value="DUF3553"/>
</dbReference>
<accession>A0A328ND68</accession>
<dbReference type="NCBIfam" id="TIGR00614">
    <property type="entry name" value="recQ_fam"/>
    <property type="match status" value="1"/>
</dbReference>
<keyword evidence="6" id="KW-0067">ATP-binding</keyword>
<dbReference type="PANTHER" id="PTHR13710:SF105">
    <property type="entry name" value="ATP-DEPENDENT DNA HELICASE Q1"/>
    <property type="match status" value="1"/>
</dbReference>
<dbReference type="CDD" id="cd17920">
    <property type="entry name" value="DEXHc_RecQ"/>
    <property type="match status" value="1"/>
</dbReference>
<dbReference type="GO" id="GO:0005737">
    <property type="term" value="C:cytoplasm"/>
    <property type="evidence" value="ECO:0007669"/>
    <property type="project" value="TreeGrafter"/>
</dbReference>
<dbReference type="GO" id="GO:0006281">
    <property type="term" value="P:DNA repair"/>
    <property type="evidence" value="ECO:0007669"/>
    <property type="project" value="TreeGrafter"/>
</dbReference>
<keyword evidence="5 15" id="KW-0347">Helicase</keyword>
<dbReference type="GO" id="GO:0016787">
    <property type="term" value="F:hydrolase activity"/>
    <property type="evidence" value="ECO:0007669"/>
    <property type="project" value="UniProtKB-KW"/>
</dbReference>
<dbReference type="Gene3D" id="3.40.50.300">
    <property type="entry name" value="P-loop containing nucleotide triphosphate hydrolases"/>
    <property type="match status" value="2"/>
</dbReference>
<keyword evidence="4" id="KW-0378">Hydrolase</keyword>
<organism evidence="15 16">
    <name type="scientific">Micromonospora noduli</name>
    <dbReference type="NCBI Taxonomy" id="709876"/>
    <lineage>
        <taxon>Bacteria</taxon>
        <taxon>Bacillati</taxon>
        <taxon>Actinomycetota</taxon>
        <taxon>Actinomycetes</taxon>
        <taxon>Micromonosporales</taxon>
        <taxon>Micromonosporaceae</taxon>
        <taxon>Micromonospora</taxon>
    </lineage>
</organism>
<keyword evidence="2" id="KW-0479">Metal-binding</keyword>
<dbReference type="Pfam" id="PF16124">
    <property type="entry name" value="RecQ_Zn_bind"/>
    <property type="match status" value="1"/>
</dbReference>
<comment type="similarity">
    <text evidence="1">Belongs to the helicase family. RecQ subfamily.</text>
</comment>
<evidence type="ECO:0000256" key="6">
    <source>
        <dbReference type="ARBA" id="ARBA00022840"/>
    </source>
</evidence>
<evidence type="ECO:0000256" key="10">
    <source>
        <dbReference type="ARBA" id="ARBA00034808"/>
    </source>
</evidence>
<dbReference type="AlphaFoldDB" id="A0A328ND68"/>